<reference evidence="8 9" key="1">
    <citation type="submission" date="2016-08" db="EMBL/GenBank/DDBJ databases">
        <authorList>
            <person name="Seilhamer J.J."/>
        </authorList>
    </citation>
    <scope>NUCLEOTIDE SEQUENCE [LARGE SCALE GENOMIC DNA]</scope>
    <source>
        <strain evidence="8 9">PH27A</strain>
    </source>
</reference>
<organism evidence="8 9">
    <name type="scientific">Terasakiispira papahanaumokuakeensis</name>
    <dbReference type="NCBI Taxonomy" id="197479"/>
    <lineage>
        <taxon>Bacteria</taxon>
        <taxon>Pseudomonadati</taxon>
        <taxon>Pseudomonadota</taxon>
        <taxon>Gammaproteobacteria</taxon>
        <taxon>Oceanospirillales</taxon>
        <taxon>Terasakiispira</taxon>
    </lineage>
</organism>
<keyword evidence="3 6" id="KW-0812">Transmembrane</keyword>
<dbReference type="EMBL" id="MDTQ01000001">
    <property type="protein sequence ID" value="ODC04516.1"/>
    <property type="molecule type" value="Genomic_DNA"/>
</dbReference>
<dbReference type="RefSeq" id="WP_068999500.1">
    <property type="nucleotide sequence ID" value="NZ_MDTQ01000001.1"/>
</dbReference>
<evidence type="ECO:0000313" key="8">
    <source>
        <dbReference type="EMBL" id="ODC04516.1"/>
    </source>
</evidence>
<dbReference type="AlphaFoldDB" id="A0A1E2VCG7"/>
<keyword evidence="4 6" id="KW-1133">Transmembrane helix</keyword>
<evidence type="ECO:0000313" key="9">
    <source>
        <dbReference type="Proteomes" id="UP000094291"/>
    </source>
</evidence>
<keyword evidence="2" id="KW-1003">Cell membrane</keyword>
<evidence type="ECO:0000256" key="6">
    <source>
        <dbReference type="SAM" id="Phobius"/>
    </source>
</evidence>
<evidence type="ECO:0000256" key="2">
    <source>
        <dbReference type="ARBA" id="ARBA00022475"/>
    </source>
</evidence>
<evidence type="ECO:0000259" key="7">
    <source>
        <dbReference type="Pfam" id="PF13396"/>
    </source>
</evidence>
<evidence type="ECO:0000256" key="3">
    <source>
        <dbReference type="ARBA" id="ARBA00022692"/>
    </source>
</evidence>
<evidence type="ECO:0000256" key="4">
    <source>
        <dbReference type="ARBA" id="ARBA00022989"/>
    </source>
</evidence>
<dbReference type="Pfam" id="PF13396">
    <property type="entry name" value="PLDc_N"/>
    <property type="match status" value="1"/>
</dbReference>
<gene>
    <name evidence="8" type="ORF">BFW38_14235</name>
</gene>
<evidence type="ECO:0000256" key="1">
    <source>
        <dbReference type="ARBA" id="ARBA00004651"/>
    </source>
</evidence>
<comment type="subcellular location">
    <subcellularLocation>
        <location evidence="1">Cell membrane</location>
        <topology evidence="1">Multi-pass membrane protein</topology>
    </subcellularLocation>
</comment>
<dbReference type="GO" id="GO:0005886">
    <property type="term" value="C:plasma membrane"/>
    <property type="evidence" value="ECO:0007669"/>
    <property type="project" value="UniProtKB-SubCell"/>
</dbReference>
<comment type="caution">
    <text evidence="8">The sequence shown here is derived from an EMBL/GenBank/DDBJ whole genome shotgun (WGS) entry which is preliminary data.</text>
</comment>
<dbReference type="OrthoDB" id="8455471at2"/>
<name>A0A1E2VCG7_9GAMM</name>
<dbReference type="Proteomes" id="UP000094291">
    <property type="component" value="Unassembled WGS sequence"/>
</dbReference>
<accession>A0A1E2VCG7</accession>
<feature type="transmembrane region" description="Helical" evidence="6">
    <location>
        <begin position="6"/>
        <end position="24"/>
    </location>
</feature>
<sequence length="59" mass="6230">MGLEFGGILGLIWLLIIIWAIVKVGSSGASGLAKAIWILILLFAPVLGFIVWLLIGPKG</sequence>
<keyword evidence="9" id="KW-1185">Reference proteome</keyword>
<keyword evidence="5 6" id="KW-0472">Membrane</keyword>
<evidence type="ECO:0000256" key="5">
    <source>
        <dbReference type="ARBA" id="ARBA00023136"/>
    </source>
</evidence>
<proteinExistence type="predicted"/>
<protein>
    <recommendedName>
        <fullName evidence="7">Cardiolipin synthase N-terminal domain-containing protein</fullName>
    </recommendedName>
</protein>
<dbReference type="InterPro" id="IPR027379">
    <property type="entry name" value="CLS_N"/>
</dbReference>
<feature type="transmembrane region" description="Helical" evidence="6">
    <location>
        <begin position="36"/>
        <end position="55"/>
    </location>
</feature>
<feature type="domain" description="Cardiolipin synthase N-terminal" evidence="7">
    <location>
        <begin position="16"/>
        <end position="57"/>
    </location>
</feature>